<protein>
    <recommendedName>
        <fullName evidence="1">PIN domain-containing protein</fullName>
    </recommendedName>
</protein>
<evidence type="ECO:0000259" key="1">
    <source>
        <dbReference type="Pfam" id="PF13470"/>
    </source>
</evidence>
<dbReference type="InterPro" id="IPR029060">
    <property type="entry name" value="PIN-like_dom_sf"/>
</dbReference>
<dbReference type="AlphaFoldDB" id="A0A125BCI0"/>
<dbReference type="PATRIC" id="fig|36861.3.peg.1754"/>
<dbReference type="EMBL" id="LDUG01000025">
    <property type="protein sequence ID" value="KVW95568.1"/>
    <property type="molecule type" value="Genomic_DNA"/>
</dbReference>
<gene>
    <name evidence="2" type="ORF">ABW22_10440</name>
</gene>
<proteinExistence type="predicted"/>
<organism evidence="2 3">
    <name type="scientific">Thiobacillus denitrificans</name>
    <dbReference type="NCBI Taxonomy" id="36861"/>
    <lineage>
        <taxon>Bacteria</taxon>
        <taxon>Pseudomonadati</taxon>
        <taxon>Pseudomonadota</taxon>
        <taxon>Betaproteobacteria</taxon>
        <taxon>Nitrosomonadales</taxon>
        <taxon>Thiobacillaceae</taxon>
        <taxon>Thiobacillus</taxon>
    </lineage>
</organism>
<dbReference type="Pfam" id="PF13470">
    <property type="entry name" value="PIN_3"/>
    <property type="match status" value="1"/>
</dbReference>
<evidence type="ECO:0000313" key="2">
    <source>
        <dbReference type="EMBL" id="KVW95568.1"/>
    </source>
</evidence>
<dbReference type="SUPFAM" id="SSF88723">
    <property type="entry name" value="PIN domain-like"/>
    <property type="match status" value="1"/>
</dbReference>
<feature type="domain" description="PIN" evidence="1">
    <location>
        <begin position="2"/>
        <end position="106"/>
    </location>
</feature>
<name>A0A125BCI0_THIDE</name>
<comment type="caution">
    <text evidence="2">The sequence shown here is derived from an EMBL/GenBank/DDBJ whole genome shotgun (WGS) entry which is preliminary data.</text>
</comment>
<evidence type="ECO:0000313" key="3">
    <source>
        <dbReference type="Proteomes" id="UP000064243"/>
    </source>
</evidence>
<dbReference type="OrthoDB" id="9792229at2"/>
<dbReference type="InterPro" id="IPR002716">
    <property type="entry name" value="PIN_dom"/>
</dbReference>
<dbReference type="Proteomes" id="UP000064243">
    <property type="component" value="Unassembled WGS sequence"/>
</dbReference>
<keyword evidence="3" id="KW-1185">Reference proteome</keyword>
<dbReference type="RefSeq" id="WP_059755965.1">
    <property type="nucleotide sequence ID" value="NZ_LDUG01000025.1"/>
</dbReference>
<sequence>MRLFLDANILFTAAHNPKGKAALVIELGQAGLWQLVTSAYALEEARRNLALKFPGGLERLDALAQGLRMSPDAAGADCPAGLPDKDCPIYRAAHACRADVLLTGDLRDFGFLMNDRNKAGGLLIQTVADFLNAH</sequence>
<accession>A0A125BCI0</accession>
<reference evidence="2 3" key="1">
    <citation type="journal article" date="2015" name="Appl. Environ. Microbiol.">
        <title>Aerobic and Anaerobic Thiosulfate Oxidation by a Cold-Adapted, Subglacial Chemoautotroph.</title>
        <authorList>
            <person name="Harrold Z.R."/>
            <person name="Skidmore M.L."/>
            <person name="Hamilton T.L."/>
            <person name="Desch L."/>
            <person name="Amada K."/>
            <person name="van Gelder W."/>
            <person name="Glover K."/>
            <person name="Roden E.E."/>
            <person name="Boyd E.S."/>
        </authorList>
    </citation>
    <scope>NUCLEOTIDE SEQUENCE [LARGE SCALE GENOMIC DNA]</scope>
    <source>
        <strain evidence="2 3">RG</strain>
    </source>
</reference>